<name>A0A0F9JP81_9ZZZZ</name>
<gene>
    <name evidence="1" type="ORF">LCGC14_1429830</name>
</gene>
<accession>A0A0F9JP81</accession>
<proteinExistence type="predicted"/>
<protein>
    <recommendedName>
        <fullName evidence="2">Nucleotide modification associated domain-containing protein</fullName>
    </recommendedName>
</protein>
<reference evidence="1" key="1">
    <citation type="journal article" date="2015" name="Nature">
        <title>Complex archaea that bridge the gap between prokaryotes and eukaryotes.</title>
        <authorList>
            <person name="Spang A."/>
            <person name="Saw J.H."/>
            <person name="Jorgensen S.L."/>
            <person name="Zaremba-Niedzwiedzka K."/>
            <person name="Martijn J."/>
            <person name="Lind A.E."/>
            <person name="van Eijk R."/>
            <person name="Schleper C."/>
            <person name="Guy L."/>
            <person name="Ettema T.J."/>
        </authorList>
    </citation>
    <scope>NUCLEOTIDE SEQUENCE</scope>
</reference>
<evidence type="ECO:0008006" key="2">
    <source>
        <dbReference type="Google" id="ProtNLM"/>
    </source>
</evidence>
<dbReference type="AlphaFoldDB" id="A0A0F9JP81"/>
<evidence type="ECO:0000313" key="1">
    <source>
        <dbReference type="EMBL" id="KKM71518.1"/>
    </source>
</evidence>
<dbReference type="EMBL" id="LAZR01009620">
    <property type="protein sequence ID" value="KKM71518.1"/>
    <property type="molecule type" value="Genomic_DNA"/>
</dbReference>
<comment type="caution">
    <text evidence="1">The sequence shown here is derived from an EMBL/GenBank/DDBJ whole genome shotgun (WGS) entry which is preliminary data.</text>
</comment>
<sequence>MSIAKDDLLKMRARLNKKADDILVAKGNDYNAAQQEAGDTLFNLRICALLGIVPSPIDGVLIRMSDKLARLVSLTRPGVAQKVSDESFEDTIIDLRNYADYLLAFIKEAREEPIE</sequence>
<organism evidence="1">
    <name type="scientific">marine sediment metagenome</name>
    <dbReference type="NCBI Taxonomy" id="412755"/>
    <lineage>
        <taxon>unclassified sequences</taxon>
        <taxon>metagenomes</taxon>
        <taxon>ecological metagenomes</taxon>
    </lineage>
</organism>